<evidence type="ECO:0000256" key="3">
    <source>
        <dbReference type="SAM" id="MobiDB-lite"/>
    </source>
</evidence>
<dbReference type="EMBL" id="OZ021740">
    <property type="protein sequence ID" value="CAK9324647.1"/>
    <property type="molecule type" value="Genomic_DNA"/>
</dbReference>
<keyword evidence="5" id="KW-1185">Reference proteome</keyword>
<evidence type="ECO:0000256" key="1">
    <source>
        <dbReference type="ARBA" id="ARBA00022737"/>
    </source>
</evidence>
<evidence type="ECO:0000256" key="2">
    <source>
        <dbReference type="ARBA" id="ARBA00023043"/>
    </source>
</evidence>
<keyword evidence="1" id="KW-0677">Repeat</keyword>
<protein>
    <submittedName>
        <fullName evidence="4">Uncharacterized protein</fullName>
    </submittedName>
</protein>
<feature type="region of interest" description="Disordered" evidence="3">
    <location>
        <begin position="1"/>
        <end position="30"/>
    </location>
</feature>
<accession>A0ABP0YVT0</accession>
<evidence type="ECO:0000313" key="4">
    <source>
        <dbReference type="EMBL" id="CAK9324647.1"/>
    </source>
</evidence>
<dbReference type="PANTHER" id="PTHR24186:SF38">
    <property type="entry name" value="ANKYRIN REPEAT FAMILY PROTEIN"/>
    <property type="match status" value="1"/>
</dbReference>
<dbReference type="Gene3D" id="1.25.40.20">
    <property type="entry name" value="Ankyrin repeat-containing domain"/>
    <property type="match status" value="1"/>
</dbReference>
<organism evidence="4 5">
    <name type="scientific">Citrullus colocynthis</name>
    <name type="common">colocynth</name>
    <dbReference type="NCBI Taxonomy" id="252529"/>
    <lineage>
        <taxon>Eukaryota</taxon>
        <taxon>Viridiplantae</taxon>
        <taxon>Streptophyta</taxon>
        <taxon>Embryophyta</taxon>
        <taxon>Tracheophyta</taxon>
        <taxon>Spermatophyta</taxon>
        <taxon>Magnoliopsida</taxon>
        <taxon>eudicotyledons</taxon>
        <taxon>Gunneridae</taxon>
        <taxon>Pentapetalae</taxon>
        <taxon>rosids</taxon>
        <taxon>fabids</taxon>
        <taxon>Cucurbitales</taxon>
        <taxon>Cucurbitaceae</taxon>
        <taxon>Benincaseae</taxon>
        <taxon>Citrullus</taxon>
    </lineage>
</organism>
<dbReference type="Proteomes" id="UP001642487">
    <property type="component" value="Chromosome 6"/>
</dbReference>
<name>A0ABP0YVT0_9ROSI</name>
<reference evidence="4 5" key="1">
    <citation type="submission" date="2024-03" db="EMBL/GenBank/DDBJ databases">
        <authorList>
            <person name="Gkanogiannis A."/>
            <person name="Becerra Lopez-Lavalle L."/>
        </authorList>
    </citation>
    <scope>NUCLEOTIDE SEQUENCE [LARGE SCALE GENOMIC DNA]</scope>
</reference>
<gene>
    <name evidence="4" type="ORF">CITCOLO1_LOCUS16888</name>
</gene>
<dbReference type="SUPFAM" id="SSF48403">
    <property type="entry name" value="Ankyrin repeat"/>
    <property type="match status" value="1"/>
</dbReference>
<proteinExistence type="predicted"/>
<dbReference type="InterPro" id="IPR036770">
    <property type="entry name" value="Ankyrin_rpt-contain_sf"/>
</dbReference>
<sequence>MAEGTEKMDPELVLRSEMEQQREIHESRRQEHRNFEAEIIEGKHGAARLRGVEGHATILELLLETDDSRGKNVIRSLLFMACSQGHAVVVKVLLNHNNLHTSDEDDDEDSLDPVCSFEAVSRGHKGYLPVHLVAINGKTSIFIVFMDLAPLSFVEHTKLQGQTIVHLTIQYDQFDAFLSLVNFFRHTQIFPSVDQDGNSPLRVSVLRGRHKVT</sequence>
<dbReference type="PANTHER" id="PTHR24186">
    <property type="entry name" value="PROTEIN PHOSPHATASE 1 REGULATORY SUBUNIT"/>
    <property type="match status" value="1"/>
</dbReference>
<evidence type="ECO:0000313" key="5">
    <source>
        <dbReference type="Proteomes" id="UP001642487"/>
    </source>
</evidence>
<keyword evidence="2" id="KW-0040">ANK repeat</keyword>